<dbReference type="GO" id="GO:0008270">
    <property type="term" value="F:zinc ion binding"/>
    <property type="evidence" value="ECO:0007669"/>
    <property type="project" value="UniProtKB-KW"/>
</dbReference>
<dbReference type="CDD" id="cd06404">
    <property type="entry name" value="PB1_aPKC"/>
    <property type="match status" value="1"/>
</dbReference>
<dbReference type="Proteomes" id="UP000507470">
    <property type="component" value="Unassembled WGS sequence"/>
</dbReference>
<dbReference type="PROSITE" id="PS51285">
    <property type="entry name" value="AGC_KINASE_CTER"/>
    <property type="match status" value="1"/>
</dbReference>
<feature type="domain" description="PB1" evidence="16">
    <location>
        <begin position="73"/>
        <end position="156"/>
    </location>
</feature>
<dbReference type="GO" id="GO:0005524">
    <property type="term" value="F:ATP binding"/>
    <property type="evidence" value="ECO:0007669"/>
    <property type="project" value="UniProtKB-UniRule"/>
</dbReference>
<keyword evidence="9" id="KW-0418">Kinase</keyword>
<dbReference type="Pfam" id="PF00564">
    <property type="entry name" value="PB1"/>
    <property type="match status" value="1"/>
</dbReference>
<evidence type="ECO:0000256" key="9">
    <source>
        <dbReference type="ARBA" id="ARBA00022777"/>
    </source>
</evidence>
<keyword evidence="10" id="KW-0862">Zinc</keyword>
<keyword evidence="3" id="KW-0723">Serine/threonine-protein kinase</keyword>
<evidence type="ECO:0000256" key="6">
    <source>
        <dbReference type="ARBA" id="ARBA00022723"/>
    </source>
</evidence>
<dbReference type="Pfam" id="PF00130">
    <property type="entry name" value="C1_1"/>
    <property type="match status" value="1"/>
</dbReference>
<dbReference type="Gene3D" id="3.30.200.20">
    <property type="entry name" value="Phosphorylase Kinase, domain 1"/>
    <property type="match status" value="2"/>
</dbReference>
<feature type="binding site" evidence="12">
    <location>
        <position position="348"/>
    </location>
    <ligand>
        <name>ATP</name>
        <dbReference type="ChEBI" id="CHEBI:30616"/>
    </ligand>
</feature>
<keyword evidence="7 12" id="KW-0547">Nucleotide-binding</keyword>
<dbReference type="Gene3D" id="3.30.60.20">
    <property type="match status" value="1"/>
</dbReference>
<evidence type="ECO:0000256" key="7">
    <source>
        <dbReference type="ARBA" id="ARBA00022741"/>
    </source>
</evidence>
<evidence type="ECO:0000256" key="3">
    <source>
        <dbReference type="ARBA" id="ARBA00022527"/>
    </source>
</evidence>
<dbReference type="FunFam" id="3.10.20.90:FF:000071">
    <property type="entry name" value="Protein kinase C"/>
    <property type="match status" value="1"/>
</dbReference>
<dbReference type="PROSITE" id="PS50011">
    <property type="entry name" value="PROTEIN_KINASE_DOM"/>
    <property type="match status" value="1"/>
</dbReference>
<dbReference type="PROSITE" id="PS00108">
    <property type="entry name" value="PROTEIN_KINASE_ST"/>
    <property type="match status" value="1"/>
</dbReference>
<dbReference type="SMART" id="SM00133">
    <property type="entry name" value="S_TK_X"/>
    <property type="match status" value="1"/>
</dbReference>
<dbReference type="InterPro" id="IPR053793">
    <property type="entry name" value="PB1-like"/>
</dbReference>
<gene>
    <name evidence="17" type="ORF">MCOR_878</name>
</gene>
<dbReference type="SMART" id="SM00220">
    <property type="entry name" value="S_TKc"/>
    <property type="match status" value="1"/>
</dbReference>
<dbReference type="AlphaFoldDB" id="A0A6J7ZX47"/>
<dbReference type="InterPro" id="IPR000719">
    <property type="entry name" value="Prot_kinase_dom"/>
</dbReference>
<evidence type="ECO:0000259" key="15">
    <source>
        <dbReference type="PROSITE" id="PS51285"/>
    </source>
</evidence>
<dbReference type="Gene3D" id="1.10.510.10">
    <property type="entry name" value="Transferase(Phosphotransferase) domain 1"/>
    <property type="match status" value="2"/>
</dbReference>
<evidence type="ECO:0000256" key="1">
    <source>
        <dbReference type="ARBA" id="ARBA00005490"/>
    </source>
</evidence>
<dbReference type="InterPro" id="IPR020454">
    <property type="entry name" value="DAG/PE-bd"/>
</dbReference>
<dbReference type="SUPFAM" id="SSF56112">
    <property type="entry name" value="Protein kinase-like (PK-like)"/>
    <property type="match status" value="2"/>
</dbReference>
<dbReference type="PRINTS" id="PR00008">
    <property type="entry name" value="DAGPEDOMAIN"/>
</dbReference>
<keyword evidence="11 12" id="KW-0067">ATP-binding</keyword>
<feature type="domain" description="Protein kinase" evidence="13">
    <location>
        <begin position="315"/>
        <end position="604"/>
    </location>
</feature>
<sequence>MIYGFNQHVIKTSSECNAIIFTVQEDHTHYLEEDKKESCQHKKEWMMITEYIMKVGYSGRIMPTQERMDDDHGIRMKVGYSGNIFISNLQPDVLYEDFCAEIKDICKFDDQQPFTMKWLDEEGDPCTISSQIELEEAIRLYELNKDSELTLHVFPNVPQRPGMPCVGEDKNMYRKGARRWRKLYRMNGHLFQAKRFSKKAFCSFCADRIWGLGRQGYKCIQCKLTVHKRCHKLLKVVCGAPVVNQNEGPRPDVKYQRPPPKLTDGQDYIGLKDSTNGESSDHVASMEVITGTEESEVRSESTNGNEAGRISLEQFNLLRVIGRGSYAKVLMVEQRTTQRVYAMKVIKKELVNDDEDIDWVQTEKHVFETATNYPFLVGLHSCFQTDSRLFFVIEFVSGGDLMFHMQRQRKLHEEHARFYAAEICLALNFLHERGIVYRDLKLDNVLLDHDGHVKLTDYGMCKEGLRPGDTTCTFCGTPNYIAPEILRGEEYGRSAIEGLVPGDRTNTFCGTPNYIAPEVLRGEEYDFSVDWWALGVLIRWSREPRPKHRRLPLPSYIRKDYKIPRSLSVKAASILKGFLNKNPVERLGCHPQTGFNDIMSHPFYRSISWDQLEQKQIKPPYKPELKSDRDLEHFDKAFTDEPVQLTPDDPKLISEIDQTEFDGFEYVNPLLMSLEETV</sequence>
<dbReference type="EC" id="2.7.11.13" evidence="2"/>
<evidence type="ECO:0000259" key="13">
    <source>
        <dbReference type="PROSITE" id="PS50011"/>
    </source>
</evidence>
<organism evidence="17 18">
    <name type="scientific">Mytilus coruscus</name>
    <name type="common">Sea mussel</name>
    <dbReference type="NCBI Taxonomy" id="42192"/>
    <lineage>
        <taxon>Eukaryota</taxon>
        <taxon>Metazoa</taxon>
        <taxon>Spiralia</taxon>
        <taxon>Lophotrochozoa</taxon>
        <taxon>Mollusca</taxon>
        <taxon>Bivalvia</taxon>
        <taxon>Autobranchia</taxon>
        <taxon>Pteriomorphia</taxon>
        <taxon>Mytilida</taxon>
        <taxon>Mytiloidea</taxon>
        <taxon>Mytilidae</taxon>
        <taxon>Mytilinae</taxon>
        <taxon>Mytilus</taxon>
    </lineage>
</organism>
<name>A0A6J7ZX47_MYTCO</name>
<dbReference type="InterPro" id="IPR046349">
    <property type="entry name" value="C1-like_sf"/>
</dbReference>
<evidence type="ECO:0000256" key="12">
    <source>
        <dbReference type="PROSITE-ProRule" id="PRU10141"/>
    </source>
</evidence>
<accession>A0A6J7ZX47</accession>
<keyword evidence="8" id="KW-0863">Zinc-finger</keyword>
<dbReference type="InterPro" id="IPR000270">
    <property type="entry name" value="PB1_dom"/>
</dbReference>
<keyword evidence="18" id="KW-1185">Reference proteome</keyword>
<dbReference type="CDD" id="cd20794">
    <property type="entry name" value="C1_aPKC"/>
    <property type="match status" value="1"/>
</dbReference>
<feature type="domain" description="Phorbol-ester/DAG-type" evidence="14">
    <location>
        <begin position="188"/>
        <end position="238"/>
    </location>
</feature>
<reference evidence="17 18" key="1">
    <citation type="submission" date="2020-06" db="EMBL/GenBank/DDBJ databases">
        <authorList>
            <person name="Li R."/>
            <person name="Bekaert M."/>
        </authorList>
    </citation>
    <scope>NUCLEOTIDE SEQUENCE [LARGE SCALE GENOMIC DNA]</scope>
    <source>
        <strain evidence="18">wild</strain>
    </source>
</reference>
<evidence type="ECO:0000313" key="18">
    <source>
        <dbReference type="Proteomes" id="UP000507470"/>
    </source>
</evidence>
<dbReference type="FunFam" id="3.30.60.20:FF:000012">
    <property type="entry name" value="Protein kinase C"/>
    <property type="match status" value="1"/>
</dbReference>
<dbReference type="InterPro" id="IPR011009">
    <property type="entry name" value="Kinase-like_dom_sf"/>
</dbReference>
<evidence type="ECO:0000256" key="2">
    <source>
        <dbReference type="ARBA" id="ARBA00012429"/>
    </source>
</evidence>
<keyword evidence="6" id="KW-0479">Metal-binding</keyword>
<dbReference type="PROSITE" id="PS51745">
    <property type="entry name" value="PB1"/>
    <property type="match status" value="1"/>
</dbReference>
<dbReference type="InterPro" id="IPR002219">
    <property type="entry name" value="PKC_DAG/PE"/>
</dbReference>
<dbReference type="OrthoDB" id="63267at2759"/>
<dbReference type="Pfam" id="PF00069">
    <property type="entry name" value="Pkinase"/>
    <property type="match status" value="2"/>
</dbReference>
<comment type="similarity">
    <text evidence="1">Belongs to the protein kinase superfamily. AGC Ser/Thr protein kinase family. PKC subfamily.</text>
</comment>
<dbReference type="InterPro" id="IPR008271">
    <property type="entry name" value="Ser/Thr_kinase_AS"/>
</dbReference>
<dbReference type="PROSITE" id="PS00107">
    <property type="entry name" value="PROTEIN_KINASE_ATP"/>
    <property type="match status" value="1"/>
</dbReference>
<proteinExistence type="inferred from homology"/>
<feature type="domain" description="AGC-kinase C-terminal" evidence="15">
    <location>
        <begin position="605"/>
        <end position="676"/>
    </location>
</feature>
<evidence type="ECO:0000256" key="8">
    <source>
        <dbReference type="ARBA" id="ARBA00022771"/>
    </source>
</evidence>
<dbReference type="InterPro" id="IPR000961">
    <property type="entry name" value="AGC-kinase_C"/>
</dbReference>
<dbReference type="SMART" id="SM00109">
    <property type="entry name" value="C1"/>
    <property type="match status" value="1"/>
</dbReference>
<dbReference type="FunFam" id="3.30.200.20:FF:000070">
    <property type="entry name" value="Protein kinase C"/>
    <property type="match status" value="1"/>
</dbReference>
<dbReference type="InterPro" id="IPR017892">
    <property type="entry name" value="Pkinase_C"/>
</dbReference>
<evidence type="ECO:0000259" key="16">
    <source>
        <dbReference type="PROSITE" id="PS51745"/>
    </source>
</evidence>
<evidence type="ECO:0000256" key="5">
    <source>
        <dbReference type="ARBA" id="ARBA00022679"/>
    </source>
</evidence>
<dbReference type="PROSITE" id="PS50081">
    <property type="entry name" value="ZF_DAG_PE_2"/>
    <property type="match status" value="1"/>
</dbReference>
<keyword evidence="4" id="KW-0597">Phosphoprotein</keyword>
<dbReference type="EMBL" id="CACVKT020000197">
    <property type="protein sequence ID" value="CAC5356965.1"/>
    <property type="molecule type" value="Genomic_DNA"/>
</dbReference>
<protein>
    <recommendedName>
        <fullName evidence="2">protein kinase C</fullName>
        <ecNumber evidence="2">2.7.11.13</ecNumber>
    </recommendedName>
</protein>
<dbReference type="SMART" id="SM00666">
    <property type="entry name" value="PB1"/>
    <property type="match status" value="1"/>
</dbReference>
<evidence type="ECO:0000256" key="11">
    <source>
        <dbReference type="ARBA" id="ARBA00022840"/>
    </source>
</evidence>
<keyword evidence="5 17" id="KW-0808">Transferase</keyword>
<dbReference type="SUPFAM" id="SSF57889">
    <property type="entry name" value="Cysteine-rich domain"/>
    <property type="match status" value="1"/>
</dbReference>
<dbReference type="SUPFAM" id="SSF54277">
    <property type="entry name" value="CAD &amp; PB1 domains"/>
    <property type="match status" value="1"/>
</dbReference>
<evidence type="ECO:0000313" key="17">
    <source>
        <dbReference type="EMBL" id="CAC5356965.1"/>
    </source>
</evidence>
<dbReference type="FunFam" id="1.10.510.10:FF:000634">
    <property type="entry name" value="Protein kinase C"/>
    <property type="match status" value="1"/>
</dbReference>
<dbReference type="PANTHER" id="PTHR24351">
    <property type="entry name" value="RIBOSOMAL PROTEIN S6 KINASE"/>
    <property type="match status" value="1"/>
</dbReference>
<evidence type="ECO:0000256" key="10">
    <source>
        <dbReference type="ARBA" id="ARBA00022833"/>
    </source>
</evidence>
<dbReference type="Pfam" id="PF00433">
    <property type="entry name" value="Pkinase_C"/>
    <property type="match status" value="1"/>
</dbReference>
<dbReference type="InterPro" id="IPR017441">
    <property type="entry name" value="Protein_kinase_ATP_BS"/>
</dbReference>
<dbReference type="Gene3D" id="3.10.20.90">
    <property type="entry name" value="Phosphatidylinositol 3-kinase Catalytic Subunit, Chain A, domain 1"/>
    <property type="match status" value="1"/>
</dbReference>
<dbReference type="InterPro" id="IPR034877">
    <property type="entry name" value="PB1_aPKC"/>
</dbReference>
<dbReference type="PROSITE" id="PS00479">
    <property type="entry name" value="ZF_DAG_PE_1"/>
    <property type="match status" value="1"/>
</dbReference>
<evidence type="ECO:0000259" key="14">
    <source>
        <dbReference type="PROSITE" id="PS50081"/>
    </source>
</evidence>
<evidence type="ECO:0000256" key="4">
    <source>
        <dbReference type="ARBA" id="ARBA00022553"/>
    </source>
</evidence>
<dbReference type="GO" id="GO:0004697">
    <property type="term" value="F:diacylglycerol-dependent serine/threonine kinase activity"/>
    <property type="evidence" value="ECO:0007669"/>
    <property type="project" value="UniProtKB-EC"/>
</dbReference>